<evidence type="ECO:0000256" key="3">
    <source>
        <dbReference type="ARBA" id="ARBA00022679"/>
    </source>
</evidence>
<keyword evidence="4" id="KW-0547">Nucleotide-binding</keyword>
<proteinExistence type="predicted"/>
<dbReference type="SMART" id="SM00212">
    <property type="entry name" value="UBCc"/>
    <property type="match status" value="1"/>
</dbReference>
<keyword evidence="7" id="KW-0175">Coiled coil</keyword>
<dbReference type="InterPro" id="IPR016135">
    <property type="entry name" value="UBQ-conjugating_enzyme/RWD"/>
</dbReference>
<name>A0ABC9EFX0_9POAL</name>
<reference evidence="9 10" key="2">
    <citation type="submission" date="2024-10" db="EMBL/GenBank/DDBJ databases">
        <authorList>
            <person name="Ryan C."/>
        </authorList>
    </citation>
    <scope>NUCLEOTIDE SEQUENCE [LARGE SCALE GENOMIC DNA]</scope>
</reference>
<dbReference type="GO" id="GO:0061631">
    <property type="term" value="F:ubiquitin conjugating enzyme activity"/>
    <property type="evidence" value="ECO:0007669"/>
    <property type="project" value="UniProtKB-EC"/>
</dbReference>
<dbReference type="FunFam" id="3.10.110.10:FF:000101">
    <property type="entry name" value="Ubiquitin-conjugating enzyme E2 D2"/>
    <property type="match status" value="1"/>
</dbReference>
<dbReference type="AlphaFoldDB" id="A0ABC9EFX0"/>
<dbReference type="Proteomes" id="UP001497457">
    <property type="component" value="Chromosome 4rd"/>
</dbReference>
<evidence type="ECO:0000256" key="2">
    <source>
        <dbReference type="ARBA" id="ARBA00004906"/>
    </source>
</evidence>
<reference evidence="10" key="1">
    <citation type="submission" date="2024-06" db="EMBL/GenBank/DDBJ databases">
        <authorList>
            <person name="Ryan C."/>
        </authorList>
    </citation>
    <scope>NUCLEOTIDE SEQUENCE [LARGE SCALE GENOMIC DNA]</scope>
</reference>
<keyword evidence="10" id="KW-1185">Reference proteome</keyword>
<keyword evidence="3" id="KW-0808">Transferase</keyword>
<comment type="pathway">
    <text evidence="2">Protein modification; protein ubiquitination.</text>
</comment>
<dbReference type="PANTHER" id="PTHR24068">
    <property type="entry name" value="UBIQUITIN-CONJUGATING ENZYME E2"/>
    <property type="match status" value="1"/>
</dbReference>
<keyword evidence="5" id="KW-0833">Ubl conjugation pathway</keyword>
<evidence type="ECO:0000313" key="10">
    <source>
        <dbReference type="Proteomes" id="UP001497457"/>
    </source>
</evidence>
<gene>
    <name evidence="9" type="ORF">URODEC1_LOCUS94512</name>
</gene>
<evidence type="ECO:0000256" key="1">
    <source>
        <dbReference type="ARBA" id="ARBA00000485"/>
    </source>
</evidence>
<protein>
    <recommendedName>
        <fullName evidence="8">UBC core domain-containing protein</fullName>
    </recommendedName>
</protein>
<feature type="domain" description="UBC core" evidence="8">
    <location>
        <begin position="13"/>
        <end position="160"/>
    </location>
</feature>
<dbReference type="Pfam" id="PF00179">
    <property type="entry name" value="UQ_con"/>
    <property type="match status" value="1"/>
</dbReference>
<evidence type="ECO:0000256" key="6">
    <source>
        <dbReference type="ARBA" id="ARBA00022840"/>
    </source>
</evidence>
<feature type="coiled-coil region" evidence="7">
    <location>
        <begin position="182"/>
        <end position="209"/>
    </location>
</feature>
<keyword evidence="6" id="KW-0067">ATP-binding</keyword>
<dbReference type="SUPFAM" id="SSF54495">
    <property type="entry name" value="UBC-like"/>
    <property type="match status" value="1"/>
</dbReference>
<comment type="catalytic activity">
    <reaction evidence="1">
        <text>S-ubiquitinyl-[E1 ubiquitin-activating enzyme]-L-cysteine + [E2 ubiquitin-conjugating enzyme]-L-cysteine = [E1 ubiquitin-activating enzyme]-L-cysteine + S-ubiquitinyl-[E2 ubiquitin-conjugating enzyme]-L-cysteine.</text>
        <dbReference type="EC" id="2.3.2.23"/>
    </reaction>
</comment>
<evidence type="ECO:0000313" key="9">
    <source>
        <dbReference type="EMBL" id="CAL5055590.1"/>
    </source>
</evidence>
<evidence type="ECO:0000256" key="5">
    <source>
        <dbReference type="ARBA" id="ARBA00022786"/>
    </source>
</evidence>
<dbReference type="EMBL" id="OZ075114">
    <property type="protein sequence ID" value="CAL5055590.1"/>
    <property type="molecule type" value="Genomic_DNA"/>
</dbReference>
<dbReference type="GO" id="GO:0005524">
    <property type="term" value="F:ATP binding"/>
    <property type="evidence" value="ECO:0007669"/>
    <property type="project" value="UniProtKB-KW"/>
</dbReference>
<accession>A0ABC9EFX0</accession>
<evidence type="ECO:0000259" key="8">
    <source>
        <dbReference type="PROSITE" id="PS50127"/>
    </source>
</evidence>
<organism evidence="9 10">
    <name type="scientific">Urochloa decumbens</name>
    <dbReference type="NCBI Taxonomy" id="240449"/>
    <lineage>
        <taxon>Eukaryota</taxon>
        <taxon>Viridiplantae</taxon>
        <taxon>Streptophyta</taxon>
        <taxon>Embryophyta</taxon>
        <taxon>Tracheophyta</taxon>
        <taxon>Spermatophyta</taxon>
        <taxon>Magnoliopsida</taxon>
        <taxon>Liliopsida</taxon>
        <taxon>Poales</taxon>
        <taxon>Poaceae</taxon>
        <taxon>PACMAD clade</taxon>
        <taxon>Panicoideae</taxon>
        <taxon>Panicodae</taxon>
        <taxon>Paniceae</taxon>
        <taxon>Melinidinae</taxon>
        <taxon>Urochloa</taxon>
    </lineage>
</organism>
<evidence type="ECO:0000256" key="7">
    <source>
        <dbReference type="SAM" id="Coils"/>
    </source>
</evidence>
<dbReference type="Gene3D" id="3.10.110.10">
    <property type="entry name" value="Ubiquitin Conjugating Enzyme"/>
    <property type="match status" value="1"/>
</dbReference>
<sequence length="251" mass="28793">MGASPSSPTKTESCKRRIRKGLHRLWVDPPAFCRPGASPVTDLFHWEVIIDGPDGTPYAGGTFPVDVQFADDHPFKPPKICFKTKVYHPNIDSEGEMVLDIFRDEWSPALTIEMLLLSIVSVLYDPMLDHPVNDHIARLYKTDIKMYERKSRKWTRRYASAPVASYYPEKGDENWEDYCDAIAAHKAELEEEERRREEDRLRAAAAARRSNKVALPREMGRLNFLWRMIVAFLQRLWSVASPSSTVKVAAD</sequence>
<evidence type="ECO:0000256" key="4">
    <source>
        <dbReference type="ARBA" id="ARBA00022741"/>
    </source>
</evidence>
<dbReference type="PROSITE" id="PS50127">
    <property type="entry name" value="UBC_2"/>
    <property type="match status" value="1"/>
</dbReference>
<dbReference type="InterPro" id="IPR000608">
    <property type="entry name" value="UBC"/>
</dbReference>